<protein>
    <submittedName>
        <fullName evidence="2">Uncharacterized protein</fullName>
    </submittedName>
</protein>
<keyword evidence="3" id="KW-1185">Reference proteome</keyword>
<name>A0ABP8WW75_9ACTN</name>
<evidence type="ECO:0000313" key="2">
    <source>
        <dbReference type="EMBL" id="GAA4695992.1"/>
    </source>
</evidence>
<keyword evidence="1" id="KW-1133">Transmembrane helix</keyword>
<reference evidence="3" key="1">
    <citation type="journal article" date="2019" name="Int. J. Syst. Evol. Microbiol.">
        <title>The Global Catalogue of Microorganisms (GCM) 10K type strain sequencing project: providing services to taxonomists for standard genome sequencing and annotation.</title>
        <authorList>
            <consortium name="The Broad Institute Genomics Platform"/>
            <consortium name="The Broad Institute Genome Sequencing Center for Infectious Disease"/>
            <person name="Wu L."/>
            <person name="Ma J."/>
        </authorList>
    </citation>
    <scope>NUCLEOTIDE SEQUENCE [LARGE SCALE GENOMIC DNA]</scope>
    <source>
        <strain evidence="3">JCM 18127</strain>
    </source>
</reference>
<dbReference type="Proteomes" id="UP001500621">
    <property type="component" value="Unassembled WGS sequence"/>
</dbReference>
<organism evidence="2 3">
    <name type="scientific">Nocardioides nanhaiensis</name>
    <dbReference type="NCBI Taxonomy" id="1476871"/>
    <lineage>
        <taxon>Bacteria</taxon>
        <taxon>Bacillati</taxon>
        <taxon>Actinomycetota</taxon>
        <taxon>Actinomycetes</taxon>
        <taxon>Propionibacteriales</taxon>
        <taxon>Nocardioidaceae</taxon>
        <taxon>Nocardioides</taxon>
    </lineage>
</organism>
<gene>
    <name evidence="2" type="ORF">GCM10023226_37990</name>
</gene>
<dbReference type="RefSeq" id="WP_345269354.1">
    <property type="nucleotide sequence ID" value="NZ_BAABIM010000004.1"/>
</dbReference>
<keyword evidence="1" id="KW-0812">Transmembrane</keyword>
<feature type="transmembrane region" description="Helical" evidence="1">
    <location>
        <begin position="12"/>
        <end position="32"/>
    </location>
</feature>
<sequence length="62" mass="6417">MASPEAKFAPVGALRGGLALIIVGAFLAWGPVDDVAEWIWLTCLAVGALLLAVALGIRTLRT</sequence>
<keyword evidence="1" id="KW-0472">Membrane</keyword>
<feature type="transmembrane region" description="Helical" evidence="1">
    <location>
        <begin position="38"/>
        <end position="57"/>
    </location>
</feature>
<evidence type="ECO:0000256" key="1">
    <source>
        <dbReference type="SAM" id="Phobius"/>
    </source>
</evidence>
<evidence type="ECO:0000313" key="3">
    <source>
        <dbReference type="Proteomes" id="UP001500621"/>
    </source>
</evidence>
<dbReference type="EMBL" id="BAABIM010000004">
    <property type="protein sequence ID" value="GAA4695992.1"/>
    <property type="molecule type" value="Genomic_DNA"/>
</dbReference>
<accession>A0ABP8WW75</accession>
<comment type="caution">
    <text evidence="2">The sequence shown here is derived from an EMBL/GenBank/DDBJ whole genome shotgun (WGS) entry which is preliminary data.</text>
</comment>
<proteinExistence type="predicted"/>